<keyword evidence="3 6" id="KW-0560">Oxidoreductase</keyword>
<evidence type="ECO:0000256" key="7">
    <source>
        <dbReference type="RuleBase" id="RU004171"/>
    </source>
</evidence>
<organism evidence="9 10">
    <name type="scientific">Williamsia limnetica</name>
    <dbReference type="NCBI Taxonomy" id="882452"/>
    <lineage>
        <taxon>Bacteria</taxon>
        <taxon>Bacillati</taxon>
        <taxon>Actinomycetota</taxon>
        <taxon>Actinomycetes</taxon>
        <taxon>Mycobacteriales</taxon>
        <taxon>Nocardiaceae</taxon>
        <taxon>Williamsia</taxon>
    </lineage>
</organism>
<dbReference type="Gene3D" id="3.40.50.720">
    <property type="entry name" value="NAD(P)-binding Rossmann-like Domain"/>
    <property type="match status" value="1"/>
</dbReference>
<dbReference type="GO" id="GO:0004412">
    <property type="term" value="F:homoserine dehydrogenase activity"/>
    <property type="evidence" value="ECO:0007669"/>
    <property type="project" value="UniProtKB-EC"/>
</dbReference>
<feature type="active site" description="Proton donor" evidence="4">
    <location>
        <position position="212"/>
    </location>
</feature>
<keyword evidence="6" id="KW-0791">Threonine biosynthesis</keyword>
<feature type="binding site" evidence="5">
    <location>
        <position position="113"/>
    </location>
    <ligand>
        <name>NADPH</name>
        <dbReference type="ChEBI" id="CHEBI:57783"/>
    </ligand>
</feature>
<dbReference type="InterPro" id="IPR022697">
    <property type="entry name" value="HDH_short"/>
</dbReference>
<dbReference type="Pfam" id="PF00742">
    <property type="entry name" value="Homoserine_dh"/>
    <property type="match status" value="1"/>
</dbReference>
<proteinExistence type="inferred from homology"/>
<evidence type="ECO:0000256" key="4">
    <source>
        <dbReference type="PIRSR" id="PIRSR036497-1"/>
    </source>
</evidence>
<comment type="similarity">
    <text evidence="1 7">Belongs to the homoserine dehydrogenase family.</text>
</comment>
<dbReference type="InterPro" id="IPR036291">
    <property type="entry name" value="NAD(P)-bd_dom_sf"/>
</dbReference>
<dbReference type="EMBL" id="QJSP01000027">
    <property type="protein sequence ID" value="PYE11958.1"/>
    <property type="molecule type" value="Genomic_DNA"/>
</dbReference>
<dbReference type="PANTHER" id="PTHR43331">
    <property type="entry name" value="HOMOSERINE DEHYDROGENASE"/>
    <property type="match status" value="1"/>
</dbReference>
<dbReference type="RefSeq" id="WP_211325189.1">
    <property type="nucleotide sequence ID" value="NZ_QJSP01000027.1"/>
</dbReference>
<dbReference type="UniPathway" id="UPA00051">
    <property type="reaction ID" value="UER00465"/>
</dbReference>
<keyword evidence="10" id="KW-1185">Reference proteome</keyword>
<evidence type="ECO:0000313" key="10">
    <source>
        <dbReference type="Proteomes" id="UP000247591"/>
    </source>
</evidence>
<dbReference type="PROSITE" id="PS01042">
    <property type="entry name" value="HOMOSER_DHGENASE"/>
    <property type="match status" value="1"/>
</dbReference>
<comment type="caution">
    <text evidence="9">The sequence shown here is derived from an EMBL/GenBank/DDBJ whole genome shotgun (WGS) entry which is preliminary data.</text>
</comment>
<sequence>MLVLPIVVLGYGAVSRAFIAQIISHRAEYRSRFDVDLYVAAVRTHRAQTEITDDTIPPRPQWSAPTSLDDLIARVGARVVVQAVPSVDADADGAVADGVCALRNGAHLVTATKTTLLHGWCALDAVSRETGRAVKLSGTTGAMLPAADVARSLRNGIHVTSVSGCVNGTATFVLDRLSDGDSLGEAVEAARRVGIAEGDPSADLSGRDVAMKIQILTGLLWGRDPGAAETILEPITPAIRSAAVRAKGRGQRLRQVAVADLDIPDLVTVSIRAVTRDSPLGALNGPEKAVIFDCGEFGPVTVTGGQSSPTGAAMAMIKDTLSLALETAPGLR</sequence>
<comment type="pathway">
    <text evidence="6">Amino-acid biosynthesis; L-threonine biosynthesis; L-threonine from L-aspartate: step 3/5.</text>
</comment>
<dbReference type="GO" id="GO:0009086">
    <property type="term" value="P:methionine biosynthetic process"/>
    <property type="evidence" value="ECO:0007669"/>
    <property type="project" value="UniProtKB-KW"/>
</dbReference>
<dbReference type="UniPathway" id="UPA00050">
    <property type="reaction ID" value="UER00063"/>
</dbReference>
<dbReference type="PIRSF" id="PIRSF036497">
    <property type="entry name" value="HDH_short"/>
    <property type="match status" value="1"/>
</dbReference>
<evidence type="ECO:0000313" key="9">
    <source>
        <dbReference type="EMBL" id="PYE11958.1"/>
    </source>
</evidence>
<dbReference type="SUPFAM" id="SSF51735">
    <property type="entry name" value="NAD(P)-binding Rossmann-fold domains"/>
    <property type="match status" value="1"/>
</dbReference>
<evidence type="ECO:0000256" key="1">
    <source>
        <dbReference type="ARBA" id="ARBA00006753"/>
    </source>
</evidence>
<reference evidence="9 10" key="1">
    <citation type="submission" date="2018-06" db="EMBL/GenBank/DDBJ databases">
        <title>Genomic Encyclopedia of Type Strains, Phase IV (KMG-IV): sequencing the most valuable type-strain genomes for metagenomic binning, comparative biology and taxonomic classification.</title>
        <authorList>
            <person name="Goeker M."/>
        </authorList>
    </citation>
    <scope>NUCLEOTIDE SEQUENCE [LARGE SCALE GENOMIC DNA]</scope>
    <source>
        <strain evidence="9 10">DSM 45521</strain>
    </source>
</reference>
<evidence type="ECO:0000259" key="8">
    <source>
        <dbReference type="Pfam" id="PF00742"/>
    </source>
</evidence>
<evidence type="ECO:0000256" key="3">
    <source>
        <dbReference type="ARBA" id="ARBA00023002"/>
    </source>
</evidence>
<dbReference type="InterPro" id="IPR001342">
    <property type="entry name" value="HDH_cat"/>
</dbReference>
<keyword evidence="5 6" id="KW-0521">NADP</keyword>
<dbReference type="GO" id="GO:0009088">
    <property type="term" value="P:threonine biosynthetic process"/>
    <property type="evidence" value="ECO:0007669"/>
    <property type="project" value="UniProtKB-UniPathway"/>
</dbReference>
<comment type="pathway">
    <text evidence="6">Amino-acid biosynthesis; L-methionine biosynthesis via de novo pathway; L-homoserine from L-aspartate: step 3/3.</text>
</comment>
<accession>A0A318RFQ1</accession>
<dbReference type="AlphaFoldDB" id="A0A318RFQ1"/>
<evidence type="ECO:0000256" key="2">
    <source>
        <dbReference type="ARBA" id="ARBA00013213"/>
    </source>
</evidence>
<feature type="domain" description="Homoserine dehydrogenase catalytic" evidence="8">
    <location>
        <begin position="147"/>
        <end position="321"/>
    </location>
</feature>
<gene>
    <name evidence="9" type="ORF">DFR67_12732</name>
</gene>
<feature type="binding site" evidence="5">
    <location>
        <position position="197"/>
    </location>
    <ligand>
        <name>L-homoserine</name>
        <dbReference type="ChEBI" id="CHEBI:57476"/>
    </ligand>
</feature>
<comment type="catalytic activity">
    <reaction evidence="6">
        <text>L-homoserine + NADP(+) = L-aspartate 4-semialdehyde + NADPH + H(+)</text>
        <dbReference type="Rhea" id="RHEA:15761"/>
        <dbReference type="ChEBI" id="CHEBI:15378"/>
        <dbReference type="ChEBI" id="CHEBI:57476"/>
        <dbReference type="ChEBI" id="CHEBI:57783"/>
        <dbReference type="ChEBI" id="CHEBI:58349"/>
        <dbReference type="ChEBI" id="CHEBI:537519"/>
        <dbReference type="EC" id="1.1.1.3"/>
    </reaction>
</comment>
<dbReference type="Proteomes" id="UP000247591">
    <property type="component" value="Unassembled WGS sequence"/>
</dbReference>
<keyword evidence="6" id="KW-0486">Methionine biosynthesis</keyword>
<protein>
    <recommendedName>
        <fullName evidence="2 6">Homoserine dehydrogenase</fullName>
        <ecNumber evidence="2 6">1.1.1.3</ecNumber>
    </recommendedName>
</protein>
<evidence type="ECO:0000256" key="6">
    <source>
        <dbReference type="RuleBase" id="RU000579"/>
    </source>
</evidence>
<dbReference type="EC" id="1.1.1.3" evidence="2 6"/>
<evidence type="ECO:0000256" key="5">
    <source>
        <dbReference type="PIRSR" id="PIRSR036497-2"/>
    </source>
</evidence>
<dbReference type="SUPFAM" id="SSF55347">
    <property type="entry name" value="Glyceraldehyde-3-phosphate dehydrogenase-like, C-terminal domain"/>
    <property type="match status" value="1"/>
</dbReference>
<keyword evidence="6" id="KW-0028">Amino-acid biosynthesis</keyword>
<dbReference type="Gene3D" id="3.30.360.10">
    <property type="entry name" value="Dihydrodipicolinate Reductase, domain 2"/>
    <property type="match status" value="1"/>
</dbReference>
<dbReference type="InterPro" id="IPR019811">
    <property type="entry name" value="HDH_CS"/>
</dbReference>
<name>A0A318RFQ1_WILLI</name>
<dbReference type="PANTHER" id="PTHR43331:SF1">
    <property type="entry name" value="HOMOSERINE DEHYDROGENASE"/>
    <property type="match status" value="1"/>
</dbReference>